<evidence type="ECO:0000256" key="4">
    <source>
        <dbReference type="ARBA" id="ARBA00022691"/>
    </source>
</evidence>
<evidence type="ECO:0000256" key="1">
    <source>
        <dbReference type="ARBA" id="ARBA00004173"/>
    </source>
</evidence>
<gene>
    <name evidence="8" type="ORF">FA13DRAFT_893848</name>
</gene>
<comment type="function">
    <text evidence="6">Mitochondrial transcription factor that confers selective promoter recognition on the core subunit of the yeast mitochondrial RNA polymerase. Interacts with DNA in a non-specific manner.</text>
</comment>
<comment type="similarity">
    <text evidence="7">Belongs to the class I-like SAM-binding methyltransferase superfamily. rRNA adenine N(6)-methyltransferase family.</text>
</comment>
<dbReference type="EC" id="2.1.1.-" evidence="7"/>
<sequence>MSKPWTGTLELQYIAQVPNNVHGEQLISQLARAIPDRKWLFRFGRVPLDILTSRSMYERLTASSTNLKTRCKVSVMAQGAAEVTPTYPHEALLPVTNHFYHPVTRSTATRAVASIDAPVQPVRITPLEDQLIEPGLLDAWDFVTRNLFIIKATPLVKSITGLGPGAQALLKKLDDPSIPADQRVDVNKAPRELTVQEWKNVVKAFNDWPFRPENLSIGHMFIEDGRY</sequence>
<dbReference type="Gene3D" id="3.40.50.150">
    <property type="entry name" value="Vaccinia Virus protein VP39"/>
    <property type="match status" value="1"/>
</dbReference>
<dbReference type="OrthoDB" id="16079at2759"/>
<organism evidence="8 9">
    <name type="scientific">Coprinellus micaceus</name>
    <name type="common">Glistening ink-cap mushroom</name>
    <name type="synonym">Coprinus micaceus</name>
    <dbReference type="NCBI Taxonomy" id="71717"/>
    <lineage>
        <taxon>Eukaryota</taxon>
        <taxon>Fungi</taxon>
        <taxon>Dikarya</taxon>
        <taxon>Basidiomycota</taxon>
        <taxon>Agaricomycotina</taxon>
        <taxon>Agaricomycetes</taxon>
        <taxon>Agaricomycetidae</taxon>
        <taxon>Agaricales</taxon>
        <taxon>Agaricineae</taxon>
        <taxon>Psathyrellaceae</taxon>
        <taxon>Coprinellus</taxon>
    </lineage>
</organism>
<dbReference type="GO" id="GO:0005759">
    <property type="term" value="C:mitochondrial matrix"/>
    <property type="evidence" value="ECO:0007669"/>
    <property type="project" value="TreeGrafter"/>
</dbReference>
<keyword evidence="2 7" id="KW-0489">Methyltransferase</keyword>
<evidence type="ECO:0000256" key="2">
    <source>
        <dbReference type="ARBA" id="ARBA00022603"/>
    </source>
</evidence>
<dbReference type="STRING" id="71717.A0A4Y7TSX7"/>
<dbReference type="GO" id="GO:0003723">
    <property type="term" value="F:RNA binding"/>
    <property type="evidence" value="ECO:0007669"/>
    <property type="project" value="UniProtKB-KW"/>
</dbReference>
<keyword evidence="9" id="KW-1185">Reference proteome</keyword>
<comment type="subcellular location">
    <subcellularLocation>
        <location evidence="1">Mitochondrion</location>
    </subcellularLocation>
</comment>
<dbReference type="InterPro" id="IPR023165">
    <property type="entry name" value="rRNA_Ade_diMease-like_C"/>
</dbReference>
<dbReference type="Proteomes" id="UP000298030">
    <property type="component" value="Unassembled WGS sequence"/>
</dbReference>
<accession>A0A4Y7TSX7</accession>
<proteinExistence type="inferred from homology"/>
<dbReference type="InterPro" id="IPR029063">
    <property type="entry name" value="SAM-dependent_MTases_sf"/>
</dbReference>
<dbReference type="GO" id="GO:0000179">
    <property type="term" value="F:rRNA (adenine-N6,N6-)-dimethyltransferase activity"/>
    <property type="evidence" value="ECO:0007669"/>
    <property type="project" value="TreeGrafter"/>
</dbReference>
<dbReference type="SUPFAM" id="SSF53335">
    <property type="entry name" value="S-adenosyl-L-methionine-dependent methyltransferases"/>
    <property type="match status" value="1"/>
</dbReference>
<dbReference type="Gene3D" id="1.10.8.100">
    <property type="entry name" value="Ribosomal RNA adenine dimethylase-like, domain 2"/>
    <property type="match status" value="1"/>
</dbReference>
<keyword evidence="5" id="KW-0694">RNA-binding</keyword>
<dbReference type="InterPro" id="IPR001737">
    <property type="entry name" value="KsgA/Erm"/>
</dbReference>
<reference evidence="8 9" key="1">
    <citation type="journal article" date="2019" name="Nat. Ecol. Evol.">
        <title>Megaphylogeny resolves global patterns of mushroom evolution.</title>
        <authorList>
            <person name="Varga T."/>
            <person name="Krizsan K."/>
            <person name="Foldi C."/>
            <person name="Dima B."/>
            <person name="Sanchez-Garcia M."/>
            <person name="Sanchez-Ramirez S."/>
            <person name="Szollosi G.J."/>
            <person name="Szarkandi J.G."/>
            <person name="Papp V."/>
            <person name="Albert L."/>
            <person name="Andreopoulos W."/>
            <person name="Angelini C."/>
            <person name="Antonin V."/>
            <person name="Barry K.W."/>
            <person name="Bougher N.L."/>
            <person name="Buchanan P."/>
            <person name="Buyck B."/>
            <person name="Bense V."/>
            <person name="Catcheside P."/>
            <person name="Chovatia M."/>
            <person name="Cooper J."/>
            <person name="Damon W."/>
            <person name="Desjardin D."/>
            <person name="Finy P."/>
            <person name="Geml J."/>
            <person name="Haridas S."/>
            <person name="Hughes K."/>
            <person name="Justo A."/>
            <person name="Karasinski D."/>
            <person name="Kautmanova I."/>
            <person name="Kiss B."/>
            <person name="Kocsube S."/>
            <person name="Kotiranta H."/>
            <person name="LaButti K.M."/>
            <person name="Lechner B.E."/>
            <person name="Liimatainen K."/>
            <person name="Lipzen A."/>
            <person name="Lukacs Z."/>
            <person name="Mihaltcheva S."/>
            <person name="Morgado L.N."/>
            <person name="Niskanen T."/>
            <person name="Noordeloos M.E."/>
            <person name="Ohm R.A."/>
            <person name="Ortiz-Santana B."/>
            <person name="Ovrebo C."/>
            <person name="Racz N."/>
            <person name="Riley R."/>
            <person name="Savchenko A."/>
            <person name="Shiryaev A."/>
            <person name="Soop K."/>
            <person name="Spirin V."/>
            <person name="Szebenyi C."/>
            <person name="Tomsovsky M."/>
            <person name="Tulloss R.E."/>
            <person name="Uehling J."/>
            <person name="Grigoriev I.V."/>
            <person name="Vagvolgyi C."/>
            <person name="Papp T."/>
            <person name="Martin F.M."/>
            <person name="Miettinen O."/>
            <person name="Hibbett D.S."/>
            <person name="Nagy L.G."/>
        </authorList>
    </citation>
    <scope>NUCLEOTIDE SEQUENCE [LARGE SCALE GENOMIC DNA]</scope>
    <source>
        <strain evidence="8 9">FP101781</strain>
    </source>
</reference>
<keyword evidence="3 7" id="KW-0808">Transferase</keyword>
<name>A0A4Y7TSX7_COPMI</name>
<evidence type="ECO:0000313" key="8">
    <source>
        <dbReference type="EMBL" id="TEB37266.1"/>
    </source>
</evidence>
<keyword evidence="7" id="KW-0698">rRNA processing</keyword>
<dbReference type="GO" id="GO:0006391">
    <property type="term" value="P:transcription initiation at mitochondrial promoter"/>
    <property type="evidence" value="ECO:0007669"/>
    <property type="project" value="TreeGrafter"/>
</dbReference>
<dbReference type="PANTHER" id="PTHR11727">
    <property type="entry name" value="DIMETHYLADENOSINE TRANSFERASE"/>
    <property type="match status" value="1"/>
</dbReference>
<evidence type="ECO:0000256" key="5">
    <source>
        <dbReference type="ARBA" id="ARBA00022884"/>
    </source>
</evidence>
<comment type="caution">
    <text evidence="8">The sequence shown here is derived from an EMBL/GenBank/DDBJ whole genome shotgun (WGS) entry which is preliminary data.</text>
</comment>
<dbReference type="Pfam" id="PF00398">
    <property type="entry name" value="RrnaAD"/>
    <property type="match status" value="1"/>
</dbReference>
<evidence type="ECO:0000256" key="6">
    <source>
        <dbReference type="ARBA" id="ARBA00024915"/>
    </source>
</evidence>
<keyword evidence="4 7" id="KW-0949">S-adenosyl-L-methionine</keyword>
<evidence type="ECO:0000256" key="3">
    <source>
        <dbReference type="ARBA" id="ARBA00022679"/>
    </source>
</evidence>
<dbReference type="GO" id="GO:0034246">
    <property type="term" value="F:mitochondrial transcription factor activity"/>
    <property type="evidence" value="ECO:0007669"/>
    <property type="project" value="TreeGrafter"/>
</dbReference>
<dbReference type="PANTHER" id="PTHR11727:SF17">
    <property type="entry name" value="DIMETHYLADENOSINE TRANSFERASE 1, MITOCHONDRIAL"/>
    <property type="match status" value="1"/>
</dbReference>
<protein>
    <recommendedName>
        <fullName evidence="7">rRNA adenine N(6)-methyltransferase</fullName>
        <ecNumber evidence="7">2.1.1.-</ecNumber>
    </recommendedName>
</protein>
<dbReference type="EMBL" id="QPFP01000004">
    <property type="protein sequence ID" value="TEB37266.1"/>
    <property type="molecule type" value="Genomic_DNA"/>
</dbReference>
<dbReference type="AlphaFoldDB" id="A0A4Y7TSX7"/>
<evidence type="ECO:0000313" key="9">
    <source>
        <dbReference type="Proteomes" id="UP000298030"/>
    </source>
</evidence>
<evidence type="ECO:0000256" key="7">
    <source>
        <dbReference type="RuleBase" id="RU362106"/>
    </source>
</evidence>